<sequence length="815" mass="90323">MLFIQVECRMEEYPVSRALVSLLEALSAAAPLPRALGAGTRTPGLDPYVDYVLNQLALPAPHRSYAKPHEKWEMLSLCFRLFVRWLEQYEPSPSDFPPTGREPDANPPPGFRLLVQLHTKSELLRLLLTSLDEAHELLDGQPGQSREFVEQSLVSILQLLERALSLERALNSAAVQAGRGVLLVGLSKLILEPEGPENCCRLVTCCRVVSHGPQLARAAAGAVSVLRLALHAPAAARHLLALLTHKHARAAEVRHGFVECLEAEEYGDDEETASLRQAKEGIVMLLHELLPTAPPNLAHFLLGYQLTDDSASAVTISARSWVVRACASSCGAAGAARQVAALSALLHALAHAPAAAHTHTAQDWEWCLLRRLIEDLPMSVEETPEPRWELFQPNQLRQAIASCDLHTGMGGKRISVSRVLALLTRELAALNATAPQRNLVSLEIQKVLDYVTEVNHQRNLAATLTHYYDSWRQLTEILFCVVPHDILDVESRKTLLLNILQDLLNKIQPNDVLPQIGNLASGTVLLLLVNLRHCYILQKRESNLKTSDFETSFFGPSNQIMQTNSLTLKFILKKILSWILVSGGSTQKMRVNLYGALLNYLNIVNLKHSPADPEEDVNSTYVSRLDSSKVKSSREESSLRSMAIDVISDFGENLCTIVCSDCIGAGHDVCRMVALSCLDMLIEINPRTDWMNTLTNQGYLRSLIDSLLQDDEGLKEALEPQPKSLRVLYVYESKMALLIKLAASRAGAETVLSQGALASLANLSALDCHPDIHTGYNSHKDTEFVPSVANRWKHRTCHCIFKYFYRNYAKFGHIP</sequence>
<dbReference type="InterPro" id="IPR021827">
    <property type="entry name" value="Nup186/Nup192/Nup205"/>
</dbReference>
<dbReference type="PANTHER" id="PTHR31344">
    <property type="entry name" value="NUCLEAR PORE COMPLEX PROTEIN NUP205"/>
    <property type="match status" value="1"/>
</dbReference>
<comment type="caution">
    <text evidence="5">The sequence shown here is derived from an EMBL/GenBank/DDBJ whole genome shotgun (WGS) entry which is preliminary data.</text>
</comment>
<dbReference type="Pfam" id="PF11894">
    <property type="entry name" value="Nup192"/>
    <property type="match status" value="2"/>
</dbReference>
<evidence type="ECO:0000256" key="2">
    <source>
        <dbReference type="ARBA" id="ARBA00005892"/>
    </source>
</evidence>
<evidence type="ECO:0000313" key="6">
    <source>
        <dbReference type="Proteomes" id="UP000791440"/>
    </source>
</evidence>
<accession>A0A921ZUG0</accession>
<evidence type="ECO:0000256" key="4">
    <source>
        <dbReference type="ARBA" id="ARBA00023242"/>
    </source>
</evidence>
<keyword evidence="6" id="KW-1185">Reference proteome</keyword>
<comment type="similarity">
    <text evidence="2">Belongs to the NUP186/NUP192/NUP205 family.</text>
</comment>
<evidence type="ECO:0000256" key="3">
    <source>
        <dbReference type="ARBA" id="ARBA00022448"/>
    </source>
</evidence>
<protein>
    <submittedName>
        <fullName evidence="5">Uncharacterized protein</fullName>
    </submittedName>
</protein>
<reference evidence="5" key="2">
    <citation type="submission" date="2020-12" db="EMBL/GenBank/DDBJ databases">
        <authorList>
            <person name="Kanost M."/>
        </authorList>
    </citation>
    <scope>NUCLEOTIDE SEQUENCE</scope>
</reference>
<keyword evidence="4" id="KW-0539">Nucleus</keyword>
<proteinExistence type="inferred from homology"/>
<comment type="subcellular location">
    <subcellularLocation>
        <location evidence="1">Nucleus</location>
    </subcellularLocation>
</comment>
<dbReference type="PANTHER" id="PTHR31344:SF0">
    <property type="entry name" value="NUCLEAR PORE COMPLEX PROTEIN NUP205"/>
    <property type="match status" value="1"/>
</dbReference>
<dbReference type="GO" id="GO:0044611">
    <property type="term" value="C:nuclear pore inner ring"/>
    <property type="evidence" value="ECO:0007669"/>
    <property type="project" value="TreeGrafter"/>
</dbReference>
<reference evidence="5" key="1">
    <citation type="journal article" date="2016" name="Insect Biochem. Mol. Biol.">
        <title>Multifaceted biological insights from a draft genome sequence of the tobacco hornworm moth, Manduca sexta.</title>
        <authorList>
            <person name="Kanost M.R."/>
            <person name="Arrese E.L."/>
            <person name="Cao X."/>
            <person name="Chen Y.R."/>
            <person name="Chellapilla S."/>
            <person name="Goldsmith M.R."/>
            <person name="Grosse-Wilde E."/>
            <person name="Heckel D.G."/>
            <person name="Herndon N."/>
            <person name="Jiang H."/>
            <person name="Papanicolaou A."/>
            <person name="Qu J."/>
            <person name="Soulages J.L."/>
            <person name="Vogel H."/>
            <person name="Walters J."/>
            <person name="Waterhouse R.M."/>
            <person name="Ahn S.J."/>
            <person name="Almeida F.C."/>
            <person name="An C."/>
            <person name="Aqrawi P."/>
            <person name="Bretschneider A."/>
            <person name="Bryant W.B."/>
            <person name="Bucks S."/>
            <person name="Chao H."/>
            <person name="Chevignon G."/>
            <person name="Christen J.M."/>
            <person name="Clarke D.F."/>
            <person name="Dittmer N.T."/>
            <person name="Ferguson L.C.F."/>
            <person name="Garavelou S."/>
            <person name="Gordon K.H.J."/>
            <person name="Gunaratna R.T."/>
            <person name="Han Y."/>
            <person name="Hauser F."/>
            <person name="He Y."/>
            <person name="Heidel-Fischer H."/>
            <person name="Hirsh A."/>
            <person name="Hu Y."/>
            <person name="Jiang H."/>
            <person name="Kalra D."/>
            <person name="Klinner C."/>
            <person name="Konig C."/>
            <person name="Kovar C."/>
            <person name="Kroll A.R."/>
            <person name="Kuwar S.S."/>
            <person name="Lee S.L."/>
            <person name="Lehman R."/>
            <person name="Li K."/>
            <person name="Li Z."/>
            <person name="Liang H."/>
            <person name="Lovelace S."/>
            <person name="Lu Z."/>
            <person name="Mansfield J.H."/>
            <person name="McCulloch K.J."/>
            <person name="Mathew T."/>
            <person name="Morton B."/>
            <person name="Muzny D.M."/>
            <person name="Neunemann D."/>
            <person name="Ongeri F."/>
            <person name="Pauchet Y."/>
            <person name="Pu L.L."/>
            <person name="Pyrousis I."/>
            <person name="Rao X.J."/>
            <person name="Redding A."/>
            <person name="Roesel C."/>
            <person name="Sanchez-Gracia A."/>
            <person name="Schaack S."/>
            <person name="Shukla A."/>
            <person name="Tetreau G."/>
            <person name="Wang Y."/>
            <person name="Xiong G.H."/>
            <person name="Traut W."/>
            <person name="Walsh T.K."/>
            <person name="Worley K.C."/>
            <person name="Wu D."/>
            <person name="Wu W."/>
            <person name="Wu Y.Q."/>
            <person name="Zhang X."/>
            <person name="Zou Z."/>
            <person name="Zucker H."/>
            <person name="Briscoe A.D."/>
            <person name="Burmester T."/>
            <person name="Clem R.J."/>
            <person name="Feyereisen R."/>
            <person name="Grimmelikhuijzen C.J.P."/>
            <person name="Hamodrakas S.J."/>
            <person name="Hansson B.S."/>
            <person name="Huguet E."/>
            <person name="Jermiin L.S."/>
            <person name="Lan Q."/>
            <person name="Lehman H.K."/>
            <person name="Lorenzen M."/>
            <person name="Merzendorfer H."/>
            <person name="Michalopoulos I."/>
            <person name="Morton D.B."/>
            <person name="Muthukrishnan S."/>
            <person name="Oakeshott J.G."/>
            <person name="Palmer W."/>
            <person name="Park Y."/>
            <person name="Passarelli A.L."/>
            <person name="Rozas J."/>
            <person name="Schwartz L.M."/>
            <person name="Smith W."/>
            <person name="Southgate A."/>
            <person name="Vilcinskas A."/>
            <person name="Vogt R."/>
            <person name="Wang P."/>
            <person name="Werren J."/>
            <person name="Yu X.Q."/>
            <person name="Zhou J.J."/>
            <person name="Brown S.J."/>
            <person name="Scherer S.E."/>
            <person name="Richards S."/>
            <person name="Blissard G.W."/>
        </authorList>
    </citation>
    <scope>NUCLEOTIDE SEQUENCE</scope>
</reference>
<evidence type="ECO:0000256" key="1">
    <source>
        <dbReference type="ARBA" id="ARBA00004123"/>
    </source>
</evidence>
<keyword evidence="3" id="KW-0813">Transport</keyword>
<dbReference type="AlphaFoldDB" id="A0A921ZUG0"/>
<gene>
    <name evidence="5" type="ORF">O3G_MSEX013862</name>
</gene>
<organism evidence="5 6">
    <name type="scientific">Manduca sexta</name>
    <name type="common">Tobacco hawkmoth</name>
    <name type="synonym">Tobacco hornworm</name>
    <dbReference type="NCBI Taxonomy" id="7130"/>
    <lineage>
        <taxon>Eukaryota</taxon>
        <taxon>Metazoa</taxon>
        <taxon>Ecdysozoa</taxon>
        <taxon>Arthropoda</taxon>
        <taxon>Hexapoda</taxon>
        <taxon>Insecta</taxon>
        <taxon>Pterygota</taxon>
        <taxon>Neoptera</taxon>
        <taxon>Endopterygota</taxon>
        <taxon>Lepidoptera</taxon>
        <taxon>Glossata</taxon>
        <taxon>Ditrysia</taxon>
        <taxon>Bombycoidea</taxon>
        <taxon>Sphingidae</taxon>
        <taxon>Sphinginae</taxon>
        <taxon>Sphingini</taxon>
        <taxon>Manduca</taxon>
    </lineage>
</organism>
<dbReference type="Proteomes" id="UP000791440">
    <property type="component" value="Unassembled WGS sequence"/>
</dbReference>
<evidence type="ECO:0000313" key="5">
    <source>
        <dbReference type="EMBL" id="KAG6463418.1"/>
    </source>
</evidence>
<dbReference type="GO" id="GO:0017056">
    <property type="term" value="F:structural constituent of nuclear pore"/>
    <property type="evidence" value="ECO:0007669"/>
    <property type="project" value="TreeGrafter"/>
</dbReference>
<name>A0A921ZUG0_MANSE</name>
<dbReference type="GO" id="GO:0006999">
    <property type="term" value="P:nuclear pore organization"/>
    <property type="evidence" value="ECO:0007669"/>
    <property type="project" value="TreeGrafter"/>
</dbReference>
<dbReference type="EMBL" id="JH668983">
    <property type="protein sequence ID" value="KAG6463418.1"/>
    <property type="molecule type" value="Genomic_DNA"/>
</dbReference>